<dbReference type="AlphaFoldDB" id="A0A1I0ATR5"/>
<organism evidence="1 2">
    <name type="scientific">Methanococcoides vulcani</name>
    <dbReference type="NCBI Taxonomy" id="1353158"/>
    <lineage>
        <taxon>Archaea</taxon>
        <taxon>Methanobacteriati</taxon>
        <taxon>Methanobacteriota</taxon>
        <taxon>Stenosarchaea group</taxon>
        <taxon>Methanomicrobia</taxon>
        <taxon>Methanosarcinales</taxon>
        <taxon>Methanosarcinaceae</taxon>
        <taxon>Methanococcoides</taxon>
    </lineage>
</organism>
<reference evidence="2" key="1">
    <citation type="submission" date="2016-10" db="EMBL/GenBank/DDBJ databases">
        <authorList>
            <person name="Varghese N."/>
            <person name="Submissions S."/>
        </authorList>
    </citation>
    <scope>NUCLEOTIDE SEQUENCE [LARGE SCALE GENOMIC DNA]</scope>
    <source>
        <strain evidence="2">SLH 33</strain>
    </source>
</reference>
<dbReference type="Proteomes" id="UP000243338">
    <property type="component" value="Unassembled WGS sequence"/>
</dbReference>
<keyword evidence="2" id="KW-1185">Reference proteome</keyword>
<dbReference type="OrthoDB" id="139211at2157"/>
<sequence length="133" mass="15395">MKSPNDLSLIAPCGMNCGICMAYLRDKNKCPGCRGLDVTRSKCKQIKHCPTFENGRAQFCFECEKFPCSRLKHLDERYRTKYNMSMIENLEYIKKFGLKEFVKNEKTRWTCPECGGTICVHKGYCHSCGKKKE</sequence>
<evidence type="ECO:0008006" key="3">
    <source>
        <dbReference type="Google" id="ProtNLM"/>
    </source>
</evidence>
<evidence type="ECO:0000313" key="2">
    <source>
        <dbReference type="Proteomes" id="UP000243338"/>
    </source>
</evidence>
<dbReference type="RefSeq" id="WP_091690275.1">
    <property type="nucleotide sequence ID" value="NZ_CAAGSJ010000006.1"/>
</dbReference>
<gene>
    <name evidence="1" type="ORF">SAMN04488587_1818</name>
</gene>
<dbReference type="STRING" id="1353158.SAMN04488587_1818"/>
<name>A0A1I0ATR5_9EURY</name>
<protein>
    <recommendedName>
        <fullName evidence="3">DUF3795 domain-containing protein</fullName>
    </recommendedName>
</protein>
<proteinExistence type="predicted"/>
<evidence type="ECO:0000313" key="1">
    <source>
        <dbReference type="EMBL" id="SES97788.1"/>
    </source>
</evidence>
<dbReference type="EMBL" id="FOHQ01000005">
    <property type="protein sequence ID" value="SES97788.1"/>
    <property type="molecule type" value="Genomic_DNA"/>
</dbReference>
<accession>A0A1I0ATR5</accession>